<keyword evidence="3" id="KW-1185">Reference proteome</keyword>
<accession>A0A6A4QWF0</accession>
<dbReference type="OrthoDB" id="1426902at2759"/>
<feature type="transmembrane region" description="Helical" evidence="1">
    <location>
        <begin position="45"/>
        <end position="67"/>
    </location>
</feature>
<evidence type="ECO:0000313" key="2">
    <source>
        <dbReference type="EMBL" id="KAE9617566.1"/>
    </source>
</evidence>
<dbReference type="EMBL" id="WOCE01000003">
    <property type="protein sequence ID" value="KAE9617566.1"/>
    <property type="molecule type" value="Genomic_DNA"/>
</dbReference>
<dbReference type="Proteomes" id="UP000447434">
    <property type="component" value="Chromosome 3"/>
</dbReference>
<keyword evidence="1" id="KW-0812">Transmembrane</keyword>
<dbReference type="PANTHER" id="PTHR33116">
    <property type="entry name" value="REVERSE TRANSCRIPTASE ZINC-BINDING DOMAIN-CONTAINING PROTEIN-RELATED-RELATED"/>
    <property type="match status" value="1"/>
</dbReference>
<evidence type="ECO:0000313" key="3">
    <source>
        <dbReference type="Proteomes" id="UP000447434"/>
    </source>
</evidence>
<keyword evidence="1" id="KW-1133">Transmembrane helix</keyword>
<sequence length="112" mass="12651">MAGFLNCKRRVWPIKFLGIPIGVNHIRKEVWKVSKRLASWDSHFLSFRGSVVLINAILNALSVYLFSFDKTLKIVIKSSTEIQRVPLGGVGARKTILRLSGKLCGRIMVREV</sequence>
<name>A0A6A4QWF0_LUPAL</name>
<protein>
    <submittedName>
        <fullName evidence="2">Uncharacterized protein</fullName>
    </submittedName>
</protein>
<gene>
    <name evidence="2" type="ORF">Lalb_Chr03g0036711</name>
</gene>
<comment type="caution">
    <text evidence="2">The sequence shown here is derived from an EMBL/GenBank/DDBJ whole genome shotgun (WGS) entry which is preliminary data.</text>
</comment>
<proteinExistence type="predicted"/>
<organism evidence="2 3">
    <name type="scientific">Lupinus albus</name>
    <name type="common">White lupine</name>
    <name type="synonym">Lupinus termis</name>
    <dbReference type="NCBI Taxonomy" id="3870"/>
    <lineage>
        <taxon>Eukaryota</taxon>
        <taxon>Viridiplantae</taxon>
        <taxon>Streptophyta</taxon>
        <taxon>Embryophyta</taxon>
        <taxon>Tracheophyta</taxon>
        <taxon>Spermatophyta</taxon>
        <taxon>Magnoliopsida</taxon>
        <taxon>eudicotyledons</taxon>
        <taxon>Gunneridae</taxon>
        <taxon>Pentapetalae</taxon>
        <taxon>rosids</taxon>
        <taxon>fabids</taxon>
        <taxon>Fabales</taxon>
        <taxon>Fabaceae</taxon>
        <taxon>Papilionoideae</taxon>
        <taxon>50 kb inversion clade</taxon>
        <taxon>genistoids sensu lato</taxon>
        <taxon>core genistoids</taxon>
        <taxon>Genisteae</taxon>
        <taxon>Lupinus</taxon>
    </lineage>
</organism>
<keyword evidence="1" id="KW-0472">Membrane</keyword>
<reference evidence="3" key="1">
    <citation type="journal article" date="2020" name="Nat. Commun.">
        <title>Genome sequence of the cluster root forming white lupin.</title>
        <authorList>
            <person name="Hufnagel B."/>
            <person name="Marques A."/>
            <person name="Soriano A."/>
            <person name="Marques L."/>
            <person name="Divol F."/>
            <person name="Doumas P."/>
            <person name="Sallet E."/>
            <person name="Mancinotti D."/>
            <person name="Carrere S."/>
            <person name="Marande W."/>
            <person name="Arribat S."/>
            <person name="Keller J."/>
            <person name="Huneau C."/>
            <person name="Blein T."/>
            <person name="Aime D."/>
            <person name="Laguerre M."/>
            <person name="Taylor J."/>
            <person name="Schubert V."/>
            <person name="Nelson M."/>
            <person name="Geu-Flores F."/>
            <person name="Crespi M."/>
            <person name="Gallardo-Guerrero K."/>
            <person name="Delaux P.-M."/>
            <person name="Salse J."/>
            <person name="Berges H."/>
            <person name="Guyot R."/>
            <person name="Gouzy J."/>
            <person name="Peret B."/>
        </authorList>
    </citation>
    <scope>NUCLEOTIDE SEQUENCE [LARGE SCALE GENOMIC DNA]</scope>
    <source>
        <strain evidence="3">cv. Amiga</strain>
    </source>
</reference>
<dbReference type="AlphaFoldDB" id="A0A6A4QWF0"/>
<dbReference type="PANTHER" id="PTHR33116:SF78">
    <property type="entry name" value="OS12G0587133 PROTEIN"/>
    <property type="match status" value="1"/>
</dbReference>
<evidence type="ECO:0000256" key="1">
    <source>
        <dbReference type="SAM" id="Phobius"/>
    </source>
</evidence>